<dbReference type="PANTHER" id="PTHR11632">
    <property type="entry name" value="SUCCINATE DEHYDROGENASE 2 FLAVOPROTEIN SUBUNIT"/>
    <property type="match status" value="1"/>
</dbReference>
<evidence type="ECO:0000256" key="8">
    <source>
        <dbReference type="ARBA" id="ARBA00022982"/>
    </source>
</evidence>
<dbReference type="InterPro" id="IPR014006">
    <property type="entry name" value="Succ_Dhase_FrdA_Gneg"/>
</dbReference>
<dbReference type="HOGENOM" id="CLU_014312_6_2_2"/>
<dbReference type="eggNOG" id="arCOG00571">
    <property type="taxonomic scope" value="Archaea"/>
</dbReference>
<dbReference type="OrthoDB" id="23539at2157"/>
<feature type="active site" description="Proton acceptor" evidence="11">
    <location>
        <position position="279"/>
    </location>
</feature>
<comment type="cofactor">
    <cofactor evidence="1">
        <name>FAD</name>
        <dbReference type="ChEBI" id="CHEBI:57692"/>
    </cofactor>
</comment>
<evidence type="ECO:0000256" key="1">
    <source>
        <dbReference type="ARBA" id="ARBA00001974"/>
    </source>
</evidence>
<dbReference type="SUPFAM" id="SSF46977">
    <property type="entry name" value="Succinate dehydrogenase/fumarate reductase flavoprotein C-terminal domain"/>
    <property type="match status" value="1"/>
</dbReference>
<evidence type="ECO:0000256" key="10">
    <source>
        <dbReference type="ARBA" id="ARBA00023136"/>
    </source>
</evidence>
<reference key="2">
    <citation type="submission" date="2011-03" db="EMBL/GenBank/DDBJ databases">
        <title>Complete genome sequence of the thermoacidophilic crenarchaeon Thermoproteus uzoniensis 768-20.</title>
        <authorList>
            <person name="Mardanov A.V."/>
            <person name="Gumerov V.M."/>
            <person name="Beletsky A.V."/>
            <person name="Prokofeva M.I."/>
            <person name="Bonch-Osmolovskaya E.A."/>
            <person name="Ravin N.V."/>
            <person name="Skryabin K.G."/>
        </authorList>
    </citation>
    <scope>NUCLEOTIDE SEQUENCE</scope>
    <source>
        <strain>768-20</strain>
    </source>
</reference>
<proteinExistence type="inferred from homology"/>
<protein>
    <recommendedName>
        <fullName evidence="4">succinate dehydrogenase</fullName>
        <ecNumber evidence="4">1.3.5.1</ecNumber>
    </recommendedName>
</protein>
<dbReference type="STRING" id="999630.TUZN_0947"/>
<dbReference type="GeneID" id="10360479"/>
<keyword evidence="5" id="KW-0813">Transport</keyword>
<keyword evidence="8" id="KW-0249">Electron transport</keyword>
<dbReference type="RefSeq" id="WP_013679766.1">
    <property type="nucleotide sequence ID" value="NC_015315.1"/>
</dbReference>
<dbReference type="InterPro" id="IPR003952">
    <property type="entry name" value="FRD_SDH_FAD_BS"/>
</dbReference>
<dbReference type="Pfam" id="PF02910">
    <property type="entry name" value="Succ_DH_flav_C"/>
    <property type="match status" value="1"/>
</dbReference>
<dbReference type="Pfam" id="PF00890">
    <property type="entry name" value="FAD_binding_2"/>
    <property type="match status" value="1"/>
</dbReference>
<evidence type="ECO:0000259" key="12">
    <source>
        <dbReference type="Pfam" id="PF00890"/>
    </source>
</evidence>
<evidence type="ECO:0000256" key="9">
    <source>
        <dbReference type="ARBA" id="ARBA00023002"/>
    </source>
</evidence>
<dbReference type="InterPro" id="IPR003953">
    <property type="entry name" value="FAD-dep_OxRdtase_2_FAD-bd"/>
</dbReference>
<dbReference type="GO" id="GO:0016020">
    <property type="term" value="C:membrane"/>
    <property type="evidence" value="ECO:0007669"/>
    <property type="project" value="UniProtKB-SubCell"/>
</dbReference>
<dbReference type="SUPFAM" id="SSF56425">
    <property type="entry name" value="Succinate dehydrogenase/fumarate reductase flavoprotein, catalytic domain"/>
    <property type="match status" value="1"/>
</dbReference>
<dbReference type="GO" id="GO:0050660">
    <property type="term" value="F:flavin adenine dinucleotide binding"/>
    <property type="evidence" value="ECO:0007669"/>
    <property type="project" value="InterPro"/>
</dbReference>
<name>F2L5Y5_THEU7</name>
<keyword evidence="9" id="KW-0560">Oxidoreductase</keyword>
<dbReference type="SUPFAM" id="SSF51905">
    <property type="entry name" value="FAD/NAD(P)-binding domain"/>
    <property type="match status" value="1"/>
</dbReference>
<keyword evidence="6" id="KW-0285">Flavoprotein</keyword>
<evidence type="ECO:0000256" key="3">
    <source>
        <dbReference type="ARBA" id="ARBA00008040"/>
    </source>
</evidence>
<comment type="subcellular location">
    <subcellularLocation>
        <location evidence="2">Membrane</location>
        <topology evidence="2">Peripheral membrane protein</topology>
    </subcellularLocation>
</comment>
<accession>F2L5Y5</accession>
<dbReference type="InterPro" id="IPR036188">
    <property type="entry name" value="FAD/NAD-bd_sf"/>
</dbReference>
<feature type="domain" description="Fumarate reductase/succinate dehydrogenase flavoprotein-like C-terminal" evidence="13">
    <location>
        <begin position="458"/>
        <end position="581"/>
    </location>
</feature>
<dbReference type="AlphaFoldDB" id="F2L5Y5"/>
<dbReference type="PRINTS" id="PR00411">
    <property type="entry name" value="PNDRDTASEI"/>
</dbReference>
<dbReference type="EMBL" id="CP002590">
    <property type="protein sequence ID" value="AEA12430.1"/>
    <property type="molecule type" value="Genomic_DNA"/>
</dbReference>
<comment type="similarity">
    <text evidence="3">Belongs to the FAD-dependent oxidoreductase 2 family. FRD/SDH subfamily.</text>
</comment>
<reference evidence="14 15" key="1">
    <citation type="journal article" date="2011" name="J. Bacteriol.">
        <title>Complete genome sequence of the thermoacidophilic crenarchaeon Thermoproteus uzoniensis 768-20.</title>
        <authorList>
            <person name="Mardanov A.V."/>
            <person name="Gumerov V.M."/>
            <person name="Beletsky A.V."/>
            <person name="Prokofeva M.I."/>
            <person name="Bonch-Osmolovskaya E.A."/>
            <person name="Ravin N.V."/>
            <person name="Skryabin K.G."/>
        </authorList>
    </citation>
    <scope>NUCLEOTIDE SEQUENCE [LARGE SCALE GENOMIC DNA]</scope>
    <source>
        <strain evidence="14 15">768-20</strain>
    </source>
</reference>
<evidence type="ECO:0000313" key="14">
    <source>
        <dbReference type="EMBL" id="AEA12430.1"/>
    </source>
</evidence>
<sequence>MEYIYCDVIIIGSGLAGLRAAATAAEAGRGLKICVVTKVSGPRSHSIAAEGGMAGVLYPEATGDSYELHAYDTVKGGDFLVDQDAAVLLAEEAPREILYLEKIGVPWTRAPDGRIAQRLFGGMSRPRTAFAKDKTGFYIMSALYRHVRELPVELYEEHLATRLVVKRRRFLGVIALDLRRGELKLFRGRAGVVATGGGGRMFKLTTMGYANTGEMWGLALRAGLALKDMEFVQWHPTALVPSGILISEAARAEGGYLVNRLGERFMKRYAPQKMELAPRDIVSRAIVSECEAGRGFVHEESGMCYVGLDLRHVDRERLKERLPLLLEVVKTYAGIDPSEDLIPVAPAVHYFMGGIHTDTYGRVLASDGSWVRGLWAAGEAAAVSVHGANRLGSNSLSECSVWGRLTGEAAAKYAMEAPQDPAPDAEIKLIYEEEERRIFDKLLHRETGGISLGQVKAAIQNALHRGAGVFRHGSELERAISELTKASAQIGQINVHDVGRVYNMELKELVELDGMALAAHVVLLGAYFRRESRGAHYRLDYPARDDAKWLVHTVAYKYGEGIVVRWEPVRITRWPPEVRAY</sequence>
<evidence type="ECO:0000256" key="11">
    <source>
        <dbReference type="PIRSR" id="PIRSR000171-1"/>
    </source>
</evidence>
<dbReference type="KEGG" id="tuz:TUZN_0947"/>
<dbReference type="Gene3D" id="4.10.80.40">
    <property type="entry name" value="succinate dehydrogenase protein domain"/>
    <property type="match status" value="1"/>
</dbReference>
<evidence type="ECO:0000256" key="2">
    <source>
        <dbReference type="ARBA" id="ARBA00004170"/>
    </source>
</evidence>
<dbReference type="NCBIfam" id="TIGR01812">
    <property type="entry name" value="sdhA_frdA_Gneg"/>
    <property type="match status" value="1"/>
</dbReference>
<keyword evidence="10" id="KW-0472">Membrane</keyword>
<evidence type="ECO:0000256" key="7">
    <source>
        <dbReference type="ARBA" id="ARBA00022827"/>
    </source>
</evidence>
<evidence type="ECO:0000259" key="13">
    <source>
        <dbReference type="Pfam" id="PF02910"/>
    </source>
</evidence>
<dbReference type="GO" id="GO:0008177">
    <property type="term" value="F:succinate dehydrogenase (quinone) activity"/>
    <property type="evidence" value="ECO:0007669"/>
    <property type="project" value="UniProtKB-EC"/>
</dbReference>
<keyword evidence="7" id="KW-0274">FAD</keyword>
<dbReference type="EC" id="1.3.5.1" evidence="4"/>
<evidence type="ECO:0000313" key="15">
    <source>
        <dbReference type="Proteomes" id="UP000008138"/>
    </source>
</evidence>
<organism evidence="14 15">
    <name type="scientific">Thermoproteus uzoniensis (strain 768-20)</name>
    <dbReference type="NCBI Taxonomy" id="999630"/>
    <lineage>
        <taxon>Archaea</taxon>
        <taxon>Thermoproteota</taxon>
        <taxon>Thermoprotei</taxon>
        <taxon>Thermoproteales</taxon>
        <taxon>Thermoproteaceae</taxon>
        <taxon>Thermoproteus</taxon>
    </lineage>
</organism>
<dbReference type="InterPro" id="IPR015939">
    <property type="entry name" value="Fum_Rdtase/Succ_DH_flav-like_C"/>
</dbReference>
<dbReference type="PANTHER" id="PTHR11632:SF51">
    <property type="entry name" value="SUCCINATE DEHYDROGENASE [UBIQUINONE] FLAVOPROTEIN SUBUNIT, MITOCHONDRIAL"/>
    <property type="match status" value="1"/>
</dbReference>
<dbReference type="InterPro" id="IPR027477">
    <property type="entry name" value="Succ_DH/fumarate_Rdtase_cat_sf"/>
</dbReference>
<evidence type="ECO:0000256" key="6">
    <source>
        <dbReference type="ARBA" id="ARBA00022630"/>
    </source>
</evidence>
<dbReference type="Gene3D" id="1.20.58.100">
    <property type="entry name" value="Fumarate reductase/succinate dehydrogenase flavoprotein-like, C-terminal domain"/>
    <property type="match status" value="1"/>
</dbReference>
<evidence type="ECO:0000256" key="4">
    <source>
        <dbReference type="ARBA" id="ARBA00012792"/>
    </source>
</evidence>
<dbReference type="Gene3D" id="3.50.50.60">
    <property type="entry name" value="FAD/NAD(P)-binding domain"/>
    <property type="match status" value="1"/>
</dbReference>
<dbReference type="FunFam" id="3.90.700.10:FF:000001">
    <property type="entry name" value="Mitochondrial succinate dehydrogenase flavoprotein subunit"/>
    <property type="match status" value="1"/>
</dbReference>
<dbReference type="GO" id="GO:0022900">
    <property type="term" value="P:electron transport chain"/>
    <property type="evidence" value="ECO:0007669"/>
    <property type="project" value="InterPro"/>
</dbReference>
<dbReference type="Gene3D" id="3.90.700.10">
    <property type="entry name" value="Succinate dehydrogenase/fumarate reductase flavoprotein, catalytic domain"/>
    <property type="match status" value="1"/>
</dbReference>
<evidence type="ECO:0000256" key="5">
    <source>
        <dbReference type="ARBA" id="ARBA00022448"/>
    </source>
</evidence>
<dbReference type="PROSITE" id="PS00504">
    <property type="entry name" value="FRD_SDH_FAD_BINDING"/>
    <property type="match status" value="1"/>
</dbReference>
<dbReference type="InterPro" id="IPR037099">
    <property type="entry name" value="Fum_R/Succ_DH_flav-like_C_sf"/>
</dbReference>
<dbReference type="Proteomes" id="UP000008138">
    <property type="component" value="Chromosome"/>
</dbReference>
<keyword evidence="15" id="KW-1185">Reference proteome</keyword>
<dbReference type="InterPro" id="IPR030664">
    <property type="entry name" value="SdhA/FrdA/AprA"/>
</dbReference>
<feature type="domain" description="FAD-dependent oxidoreductase 2 FAD-binding" evidence="12">
    <location>
        <begin position="7"/>
        <end position="396"/>
    </location>
</feature>
<dbReference type="PIRSF" id="PIRSF000171">
    <property type="entry name" value="SDHA_APRA_LASPO"/>
    <property type="match status" value="1"/>
</dbReference>
<gene>
    <name evidence="14" type="ordered locus">TUZN_0947</name>
</gene>
<dbReference type="NCBIfam" id="NF004724">
    <property type="entry name" value="PRK06069.1"/>
    <property type="match status" value="1"/>
</dbReference>